<sequence>MLNAHLTRPPVSDFVLLQSWGGFWGMCTEKASQRLRGGVERFRDKQSAGIRVEGEALKRLSRSEAEIREGHVYTCAGICLEDGCLWFITRGSPQRAAQRGQRHGAARAGSRDVQGDERPCVFVSVQWSREPVESDEDRVNMDAAPRSAPVDDASGTREDLHWTAADDVICFS</sequence>
<name>A0A9N7TMB6_PLEPL</name>
<gene>
    <name evidence="2" type="ORF">PLEPLA_LOCUS3268</name>
</gene>
<dbReference type="EMBL" id="CADEAL010000161">
    <property type="protein sequence ID" value="CAB1415551.1"/>
    <property type="molecule type" value="Genomic_DNA"/>
</dbReference>
<dbReference type="AlphaFoldDB" id="A0A9N7TMB6"/>
<evidence type="ECO:0000313" key="2">
    <source>
        <dbReference type="EMBL" id="CAB1415551.1"/>
    </source>
</evidence>
<dbReference type="Proteomes" id="UP001153269">
    <property type="component" value="Unassembled WGS sequence"/>
</dbReference>
<protein>
    <submittedName>
        <fullName evidence="2">Uncharacterized protein</fullName>
    </submittedName>
</protein>
<proteinExistence type="predicted"/>
<keyword evidence="3" id="KW-1185">Reference proteome</keyword>
<organism evidence="2 3">
    <name type="scientific">Pleuronectes platessa</name>
    <name type="common">European plaice</name>
    <dbReference type="NCBI Taxonomy" id="8262"/>
    <lineage>
        <taxon>Eukaryota</taxon>
        <taxon>Metazoa</taxon>
        <taxon>Chordata</taxon>
        <taxon>Craniata</taxon>
        <taxon>Vertebrata</taxon>
        <taxon>Euteleostomi</taxon>
        <taxon>Actinopterygii</taxon>
        <taxon>Neopterygii</taxon>
        <taxon>Teleostei</taxon>
        <taxon>Neoteleostei</taxon>
        <taxon>Acanthomorphata</taxon>
        <taxon>Carangaria</taxon>
        <taxon>Pleuronectiformes</taxon>
        <taxon>Pleuronectoidei</taxon>
        <taxon>Pleuronectidae</taxon>
        <taxon>Pleuronectes</taxon>
    </lineage>
</organism>
<accession>A0A9N7TMB6</accession>
<evidence type="ECO:0000256" key="1">
    <source>
        <dbReference type="SAM" id="MobiDB-lite"/>
    </source>
</evidence>
<comment type="caution">
    <text evidence="2">The sequence shown here is derived from an EMBL/GenBank/DDBJ whole genome shotgun (WGS) entry which is preliminary data.</text>
</comment>
<evidence type="ECO:0000313" key="3">
    <source>
        <dbReference type="Proteomes" id="UP001153269"/>
    </source>
</evidence>
<feature type="region of interest" description="Disordered" evidence="1">
    <location>
        <begin position="132"/>
        <end position="155"/>
    </location>
</feature>
<reference evidence="2" key="1">
    <citation type="submission" date="2020-03" db="EMBL/GenBank/DDBJ databases">
        <authorList>
            <person name="Weist P."/>
        </authorList>
    </citation>
    <scope>NUCLEOTIDE SEQUENCE</scope>
</reference>